<sequence length="306" mass="34777">MSTQSLSSAPESNLVPVFLGKIGNMAAHVCDARTLHAFLEVGRDFSTWIQERIEEYGFVENQDFVIFPKNGEKSGRGRGRPTKDYHLSLDMAKELSMVERNDKGREARRYFIECERRALLAAGQVVPASHTATLIPSEQQLLHEIVKHKAHASVPAELIGKAIPEIWSRIHHKFHISKYEQLPRTQLTNAILYVNQMELRTGKKAIPKEDPPKAIPAPDKYHYPLSYWQPLCPSERLTWVELVRAENRPLPNLLRRLREEGNDIAGAQIEYLVMRHLLETQSWLIGDIAHKVASFPARGLGLSISL</sequence>
<dbReference type="Pfam" id="PF08346">
    <property type="entry name" value="AntA"/>
    <property type="match status" value="1"/>
</dbReference>
<comment type="caution">
    <text evidence="2">The sequence shown here is derived from an EMBL/GenBank/DDBJ whole genome shotgun (WGS) entry which is preliminary data.</text>
</comment>
<evidence type="ECO:0000259" key="1">
    <source>
        <dbReference type="Pfam" id="PF08346"/>
    </source>
</evidence>
<gene>
    <name evidence="2" type="ORF">BN873_890018</name>
</gene>
<dbReference type="InterPro" id="IPR013557">
    <property type="entry name" value="AntA/B_antirep"/>
</dbReference>
<evidence type="ECO:0000313" key="2">
    <source>
        <dbReference type="EMBL" id="CDI04112.1"/>
    </source>
</evidence>
<accession>W6M995</accession>
<dbReference type="PANTHER" id="PTHR36180:SF1">
    <property type="entry name" value="ANTA_ANTB ANTIREPRESSOR DOMAIN-CONTAINING PROTEIN"/>
    <property type="match status" value="1"/>
</dbReference>
<dbReference type="STRING" id="1400863.BN873_890018"/>
<protein>
    <recommendedName>
        <fullName evidence="1">AntA/AntB antirepressor domain-containing protein</fullName>
    </recommendedName>
</protein>
<dbReference type="AlphaFoldDB" id="W6M995"/>
<reference evidence="2" key="2">
    <citation type="submission" date="2014-03" db="EMBL/GenBank/DDBJ databases">
        <title>Candidatus Competibacter-lineage genomes retrieved from metagenomes reveal functional metabolic diversity.</title>
        <authorList>
            <person name="McIlroy S.J."/>
            <person name="Albertsen M."/>
            <person name="Andresen E.K."/>
            <person name="Saunders A.M."/>
            <person name="Kristiansen R."/>
            <person name="Stokholm-Bjerregaard M."/>
            <person name="Nielsen K.L."/>
            <person name="Nielsen P.H."/>
        </authorList>
    </citation>
    <scope>NUCLEOTIDE SEQUENCE</scope>
    <source>
        <strain evidence="2">Run_A_D11</strain>
    </source>
</reference>
<dbReference type="RefSeq" id="WP_053085419.1">
    <property type="nucleotide sequence ID" value="NZ_CBTJ020000101.1"/>
</dbReference>
<evidence type="ECO:0000313" key="3">
    <source>
        <dbReference type="Proteomes" id="UP000035760"/>
    </source>
</evidence>
<organism evidence="2 3">
    <name type="scientific">Candidatus Competibacter denitrificans Run_A_D11</name>
    <dbReference type="NCBI Taxonomy" id="1400863"/>
    <lineage>
        <taxon>Bacteria</taxon>
        <taxon>Pseudomonadati</taxon>
        <taxon>Pseudomonadota</taxon>
        <taxon>Gammaproteobacteria</taxon>
        <taxon>Candidatus Competibacteraceae</taxon>
        <taxon>Candidatus Competibacter</taxon>
    </lineage>
</organism>
<keyword evidence="3" id="KW-1185">Reference proteome</keyword>
<dbReference type="PANTHER" id="PTHR36180">
    <property type="entry name" value="DNA-BINDING PROTEIN-RELATED-RELATED"/>
    <property type="match status" value="1"/>
</dbReference>
<name>W6M995_9GAMM</name>
<dbReference type="OrthoDB" id="79831at2"/>
<dbReference type="EMBL" id="CBTJ020000101">
    <property type="protein sequence ID" value="CDI04112.1"/>
    <property type="molecule type" value="Genomic_DNA"/>
</dbReference>
<dbReference type="Proteomes" id="UP000035760">
    <property type="component" value="Unassembled WGS sequence"/>
</dbReference>
<reference evidence="2" key="1">
    <citation type="submission" date="2013-07" db="EMBL/GenBank/DDBJ databases">
        <authorList>
            <person name="McIlroy S."/>
        </authorList>
    </citation>
    <scope>NUCLEOTIDE SEQUENCE [LARGE SCALE GENOMIC DNA]</scope>
    <source>
        <strain evidence="2">Run_A_D11</strain>
    </source>
</reference>
<proteinExistence type="predicted"/>
<feature type="domain" description="AntA/AntB antirepressor" evidence="1">
    <location>
        <begin position="31"/>
        <end position="101"/>
    </location>
</feature>